<evidence type="ECO:0000313" key="8">
    <source>
        <dbReference type="EMBL" id="GER98341.1"/>
    </source>
</evidence>
<keyword evidence="3" id="KW-0560">Oxidoreductase</keyword>
<evidence type="ECO:0000256" key="4">
    <source>
        <dbReference type="ARBA" id="ARBA00023004"/>
    </source>
</evidence>
<dbReference type="PANTHER" id="PTHR44379">
    <property type="entry name" value="OXIDOREDUCTASE WITH IRON-SULFUR SUBUNIT"/>
    <property type="match status" value="1"/>
</dbReference>
<dbReference type="EMBL" id="BLAD01000036">
    <property type="protein sequence ID" value="GER98341.1"/>
    <property type="molecule type" value="Genomic_DNA"/>
</dbReference>
<evidence type="ECO:0000256" key="5">
    <source>
        <dbReference type="ARBA" id="ARBA00023014"/>
    </source>
</evidence>
<dbReference type="PROSITE" id="PS51085">
    <property type="entry name" value="2FE2S_FER_2"/>
    <property type="match status" value="1"/>
</dbReference>
<dbReference type="Pfam" id="PF01799">
    <property type="entry name" value="Fer2_2"/>
    <property type="match status" value="1"/>
</dbReference>
<dbReference type="InterPro" id="IPR002888">
    <property type="entry name" value="2Fe-2S-bd"/>
</dbReference>
<keyword evidence="1" id="KW-0001">2Fe-2S</keyword>
<proteinExistence type="predicted"/>
<dbReference type="InterPro" id="IPR012675">
    <property type="entry name" value="Beta-grasp_dom_sf"/>
</dbReference>
<dbReference type="OrthoDB" id="3530637at2"/>
<dbReference type="SUPFAM" id="SSF47741">
    <property type="entry name" value="CO dehydrogenase ISP C-domain like"/>
    <property type="match status" value="1"/>
</dbReference>
<evidence type="ECO:0000259" key="7">
    <source>
        <dbReference type="PROSITE" id="PS51085"/>
    </source>
</evidence>
<dbReference type="SUPFAM" id="SSF54292">
    <property type="entry name" value="2Fe-2S ferredoxin-like"/>
    <property type="match status" value="1"/>
</dbReference>
<keyword evidence="9" id="KW-1185">Reference proteome</keyword>
<dbReference type="GO" id="GO:0046872">
    <property type="term" value="F:metal ion binding"/>
    <property type="evidence" value="ECO:0007669"/>
    <property type="project" value="UniProtKB-KW"/>
</dbReference>
<keyword evidence="2" id="KW-0479">Metal-binding</keyword>
<sequence length="158" mass="16910">MHDITLYVNGIPREVSVPARRLLSDCLRHDLGLTGTHVGCEHGVCGACTVLLDGEPVRSCLTFAVTVAGREITTVEGLATDGRPSPVQRAFAECHGLQCGFCTPGFLCTTTAFLRENPAPTEEEVLEGISGNLCRCTGYQNIIKSVHRAAELLAEEPT</sequence>
<dbReference type="GO" id="GO:0016491">
    <property type="term" value="F:oxidoreductase activity"/>
    <property type="evidence" value="ECO:0007669"/>
    <property type="project" value="UniProtKB-KW"/>
</dbReference>
<dbReference type="RefSeq" id="WP_155334792.1">
    <property type="nucleotide sequence ID" value="NZ_BAAABN010000078.1"/>
</dbReference>
<dbReference type="InterPro" id="IPR001041">
    <property type="entry name" value="2Fe-2S_ferredoxin-type"/>
</dbReference>
<gene>
    <name evidence="8" type="ORF">Acor_04030</name>
</gene>
<accession>A0A5M3VRW3</accession>
<dbReference type="AlphaFoldDB" id="A0A5M3VRW3"/>
<evidence type="ECO:0000313" key="9">
    <source>
        <dbReference type="Proteomes" id="UP000334990"/>
    </source>
</evidence>
<comment type="pathway">
    <text evidence="6">Alkaloid degradation; nicotine degradation.</text>
</comment>
<dbReference type="PANTHER" id="PTHR44379:SF5">
    <property type="entry name" value="OXIDOREDUCTASE WITH IRON-SULFUR SUBUNIT"/>
    <property type="match status" value="1"/>
</dbReference>
<dbReference type="Gene3D" id="1.10.150.120">
    <property type="entry name" value="[2Fe-2S]-binding domain"/>
    <property type="match status" value="1"/>
</dbReference>
<keyword evidence="4" id="KW-0408">Iron</keyword>
<dbReference type="InterPro" id="IPR006058">
    <property type="entry name" value="2Fe2S_fd_BS"/>
</dbReference>
<feature type="domain" description="2Fe-2S ferredoxin-type" evidence="7">
    <location>
        <begin position="2"/>
        <end position="78"/>
    </location>
</feature>
<dbReference type="InterPro" id="IPR036010">
    <property type="entry name" value="2Fe-2S_ferredoxin-like_sf"/>
</dbReference>
<dbReference type="Pfam" id="PF00111">
    <property type="entry name" value="Fer2"/>
    <property type="match status" value="1"/>
</dbReference>
<evidence type="ECO:0000256" key="2">
    <source>
        <dbReference type="ARBA" id="ARBA00022723"/>
    </source>
</evidence>
<evidence type="ECO:0000256" key="1">
    <source>
        <dbReference type="ARBA" id="ARBA00022714"/>
    </source>
</evidence>
<reference evidence="8 9" key="1">
    <citation type="submission" date="2019-10" db="EMBL/GenBank/DDBJ databases">
        <title>Whole genome shotgun sequence of Acrocarpospora corrugata NBRC 13972.</title>
        <authorList>
            <person name="Ichikawa N."/>
            <person name="Kimura A."/>
            <person name="Kitahashi Y."/>
            <person name="Komaki H."/>
            <person name="Oguchi A."/>
        </authorList>
    </citation>
    <scope>NUCLEOTIDE SEQUENCE [LARGE SCALE GENOMIC DNA]</scope>
    <source>
        <strain evidence="8 9">NBRC 13972</strain>
    </source>
</reference>
<comment type="caution">
    <text evidence="8">The sequence shown here is derived from an EMBL/GenBank/DDBJ whole genome shotgun (WGS) entry which is preliminary data.</text>
</comment>
<dbReference type="Gene3D" id="3.10.20.30">
    <property type="match status" value="1"/>
</dbReference>
<dbReference type="FunFam" id="1.10.150.120:FF:000003">
    <property type="entry name" value="Carbon monoxide dehydrogenase, small subunit"/>
    <property type="match status" value="1"/>
</dbReference>
<protein>
    <submittedName>
        <fullName evidence="8">(2Fe-2S)-binding protein</fullName>
    </submittedName>
</protein>
<dbReference type="InterPro" id="IPR036884">
    <property type="entry name" value="2Fe-2S-bd_dom_sf"/>
</dbReference>
<dbReference type="Proteomes" id="UP000334990">
    <property type="component" value="Unassembled WGS sequence"/>
</dbReference>
<evidence type="ECO:0000256" key="6">
    <source>
        <dbReference type="ARBA" id="ARBA00060707"/>
    </source>
</evidence>
<keyword evidence="5" id="KW-0411">Iron-sulfur</keyword>
<dbReference type="FunFam" id="3.10.20.30:FF:000020">
    <property type="entry name" value="Xanthine dehydrogenase iron-sulfur subunit"/>
    <property type="match status" value="1"/>
</dbReference>
<dbReference type="CDD" id="cd00207">
    <property type="entry name" value="fer2"/>
    <property type="match status" value="1"/>
</dbReference>
<dbReference type="GO" id="GO:0051537">
    <property type="term" value="F:2 iron, 2 sulfur cluster binding"/>
    <property type="evidence" value="ECO:0007669"/>
    <property type="project" value="UniProtKB-KW"/>
</dbReference>
<dbReference type="PROSITE" id="PS00197">
    <property type="entry name" value="2FE2S_FER_1"/>
    <property type="match status" value="1"/>
</dbReference>
<dbReference type="InterPro" id="IPR051452">
    <property type="entry name" value="Diverse_Oxidoreductases"/>
</dbReference>
<organism evidence="8 9">
    <name type="scientific">Acrocarpospora corrugata</name>
    <dbReference type="NCBI Taxonomy" id="35763"/>
    <lineage>
        <taxon>Bacteria</taxon>
        <taxon>Bacillati</taxon>
        <taxon>Actinomycetota</taxon>
        <taxon>Actinomycetes</taxon>
        <taxon>Streptosporangiales</taxon>
        <taxon>Streptosporangiaceae</taxon>
        <taxon>Acrocarpospora</taxon>
    </lineage>
</organism>
<name>A0A5M3VRW3_9ACTN</name>
<evidence type="ECO:0000256" key="3">
    <source>
        <dbReference type="ARBA" id="ARBA00023002"/>
    </source>
</evidence>